<dbReference type="PROSITE" id="PS50110">
    <property type="entry name" value="RESPONSE_REGULATORY"/>
    <property type="match status" value="1"/>
</dbReference>
<dbReference type="KEGG" id="cthu:HUR95_00885"/>
<evidence type="ECO:0000256" key="6">
    <source>
        <dbReference type="PROSITE-ProRule" id="PRU00169"/>
    </source>
</evidence>
<dbReference type="PANTHER" id="PTHR43214">
    <property type="entry name" value="TWO-COMPONENT RESPONSE REGULATOR"/>
    <property type="match status" value="1"/>
</dbReference>
<dbReference type="RefSeq" id="WP_042685812.1">
    <property type="nucleotide sequence ID" value="NZ_AFCE01000156.1"/>
</dbReference>
<sequence>MMTSENKISILIIDDHTMFREGVKRVIEMNPDFEVVGQAGDGEEAMRLVQELKPDVILMDINMPKMNGVEATEEILRHSPDSKIIILSIHEDESYVFRTLQAGAKGYLLKEMDIDALSEAIRIVHEGGAYIHPRVTGKLVEEFRRLKKQNGQETAKEESFIRVNEPSELRRVTDPSKLRDEYEILQLLTKREYEVLQLMAQGKSNKAIGEELFISEKTVKNHVSSILQKLKVQDRTQAVIEAIKNGWVDINQ</sequence>
<organism evidence="9 10">
    <name type="scientific">Caldalkalibacillus thermarum (strain TA2.A1)</name>
    <dbReference type="NCBI Taxonomy" id="986075"/>
    <lineage>
        <taxon>Bacteria</taxon>
        <taxon>Bacillati</taxon>
        <taxon>Bacillota</taxon>
        <taxon>Bacilli</taxon>
        <taxon>Bacillales</taxon>
        <taxon>Bacillaceae</taxon>
        <taxon>Caldalkalibacillus</taxon>
    </lineage>
</organism>
<evidence type="ECO:0000256" key="1">
    <source>
        <dbReference type="ARBA" id="ARBA00004496"/>
    </source>
</evidence>
<keyword evidence="2 6" id="KW-0597">Phosphoprotein</keyword>
<dbReference type="GO" id="GO:0006355">
    <property type="term" value="P:regulation of DNA-templated transcription"/>
    <property type="evidence" value="ECO:0007669"/>
    <property type="project" value="InterPro"/>
</dbReference>
<dbReference type="CDD" id="cd17535">
    <property type="entry name" value="REC_NarL-like"/>
    <property type="match status" value="1"/>
</dbReference>
<dbReference type="Pfam" id="PF00196">
    <property type="entry name" value="GerE"/>
    <property type="match status" value="1"/>
</dbReference>
<evidence type="ECO:0000313" key="10">
    <source>
        <dbReference type="Proteomes" id="UP000825179"/>
    </source>
</evidence>
<dbReference type="SMART" id="SM00448">
    <property type="entry name" value="REC"/>
    <property type="match status" value="1"/>
</dbReference>
<dbReference type="GO" id="GO:0000160">
    <property type="term" value="P:phosphorelay signal transduction system"/>
    <property type="evidence" value="ECO:0007669"/>
    <property type="project" value="InterPro"/>
</dbReference>
<dbReference type="GO" id="GO:0003677">
    <property type="term" value="F:DNA binding"/>
    <property type="evidence" value="ECO:0007669"/>
    <property type="project" value="UniProtKB-KW"/>
</dbReference>
<keyword evidence="10" id="KW-1185">Reference proteome</keyword>
<dbReference type="InterPro" id="IPR001789">
    <property type="entry name" value="Sig_transdc_resp-reg_receiver"/>
</dbReference>
<evidence type="ECO:0000256" key="5">
    <source>
        <dbReference type="ARBA" id="ARBA00023163"/>
    </source>
</evidence>
<dbReference type="InterPro" id="IPR000792">
    <property type="entry name" value="Tscrpt_reg_LuxR_C"/>
</dbReference>
<name>A0A8X8L7A8_CALTT</name>
<reference evidence="9 10" key="1">
    <citation type="journal article" date="2020" name="Extremophiles">
        <title>Genomic analysis of Caldalkalibacillus thermarum TA2.A1 reveals aerobic alkaliphilic metabolism and evolutionary hallmarks linking alkaliphilic bacteria and plant life.</title>
        <authorList>
            <person name="de Jong S.I."/>
            <person name="van den Broek M.A."/>
            <person name="Merkel A.Y."/>
            <person name="de la Torre Cortes P."/>
            <person name="Kalamorz F."/>
            <person name="Cook G.M."/>
            <person name="van Loosdrecht M.C.M."/>
            <person name="McMillan D.G.G."/>
        </authorList>
    </citation>
    <scope>NUCLEOTIDE SEQUENCE [LARGE SCALE GENOMIC DNA]</scope>
    <source>
        <strain evidence="9 10">TA2.A1</strain>
    </source>
</reference>
<dbReference type="SUPFAM" id="SSF46894">
    <property type="entry name" value="C-terminal effector domain of the bipartite response regulators"/>
    <property type="match status" value="1"/>
</dbReference>
<dbReference type="InterPro" id="IPR011006">
    <property type="entry name" value="CheY-like_superfamily"/>
</dbReference>
<dbReference type="EMBL" id="CP082237">
    <property type="protein sequence ID" value="QZT34027.1"/>
    <property type="molecule type" value="Genomic_DNA"/>
</dbReference>
<feature type="modified residue" description="4-aspartylphosphate" evidence="6">
    <location>
        <position position="60"/>
    </location>
</feature>
<dbReference type="InterPro" id="IPR058245">
    <property type="entry name" value="NreC/VraR/RcsB-like_REC"/>
</dbReference>
<keyword evidence="4" id="KW-0238">DNA-binding</keyword>
<dbReference type="OrthoDB" id="9780153at2"/>
<dbReference type="Gene3D" id="3.40.50.2300">
    <property type="match status" value="1"/>
</dbReference>
<dbReference type="InterPro" id="IPR039420">
    <property type="entry name" value="WalR-like"/>
</dbReference>
<dbReference type="PROSITE" id="PS00622">
    <property type="entry name" value="HTH_LUXR_1"/>
    <property type="match status" value="1"/>
</dbReference>
<dbReference type="SUPFAM" id="SSF52172">
    <property type="entry name" value="CheY-like"/>
    <property type="match status" value="1"/>
</dbReference>
<dbReference type="AlphaFoldDB" id="A0A8X8L7A8"/>
<evidence type="ECO:0000256" key="3">
    <source>
        <dbReference type="ARBA" id="ARBA00023015"/>
    </source>
</evidence>
<dbReference type="PROSITE" id="PS50043">
    <property type="entry name" value="HTH_LUXR_2"/>
    <property type="match status" value="1"/>
</dbReference>
<evidence type="ECO:0000313" key="9">
    <source>
        <dbReference type="EMBL" id="QZT34027.1"/>
    </source>
</evidence>
<dbReference type="SMART" id="SM00421">
    <property type="entry name" value="HTH_LUXR"/>
    <property type="match status" value="1"/>
</dbReference>
<protein>
    <submittedName>
        <fullName evidence="9">Response regulator transcription factor</fullName>
    </submittedName>
</protein>
<evidence type="ECO:0000259" key="7">
    <source>
        <dbReference type="PROSITE" id="PS50043"/>
    </source>
</evidence>
<keyword evidence="5" id="KW-0804">Transcription</keyword>
<dbReference type="CDD" id="cd06170">
    <property type="entry name" value="LuxR_C_like"/>
    <property type="match status" value="1"/>
</dbReference>
<dbReference type="Proteomes" id="UP000825179">
    <property type="component" value="Chromosome"/>
</dbReference>
<dbReference type="PANTHER" id="PTHR43214:SF39">
    <property type="entry name" value="TRANSCRIPTIONAL REGULATORY PROTEIN DEGU"/>
    <property type="match status" value="1"/>
</dbReference>
<dbReference type="Pfam" id="PF00072">
    <property type="entry name" value="Response_reg"/>
    <property type="match status" value="1"/>
</dbReference>
<feature type="domain" description="HTH luxR-type" evidence="7">
    <location>
        <begin position="181"/>
        <end position="246"/>
    </location>
</feature>
<comment type="subcellular location">
    <subcellularLocation>
        <location evidence="1">Cytoplasm</location>
    </subcellularLocation>
</comment>
<dbReference type="PRINTS" id="PR00038">
    <property type="entry name" value="HTHLUXR"/>
</dbReference>
<gene>
    <name evidence="9" type="ORF">HUR95_00885</name>
</gene>
<keyword evidence="3" id="KW-0805">Transcription regulation</keyword>
<evidence type="ECO:0000259" key="8">
    <source>
        <dbReference type="PROSITE" id="PS50110"/>
    </source>
</evidence>
<dbReference type="GO" id="GO:0005737">
    <property type="term" value="C:cytoplasm"/>
    <property type="evidence" value="ECO:0007669"/>
    <property type="project" value="UniProtKB-SubCell"/>
</dbReference>
<dbReference type="InterPro" id="IPR016032">
    <property type="entry name" value="Sig_transdc_resp-reg_C-effctor"/>
</dbReference>
<evidence type="ECO:0000256" key="2">
    <source>
        <dbReference type="ARBA" id="ARBA00022553"/>
    </source>
</evidence>
<accession>A0A8X8L7A8</accession>
<evidence type="ECO:0000256" key="4">
    <source>
        <dbReference type="ARBA" id="ARBA00023125"/>
    </source>
</evidence>
<feature type="domain" description="Response regulatory" evidence="8">
    <location>
        <begin position="9"/>
        <end position="125"/>
    </location>
</feature>
<proteinExistence type="predicted"/>